<dbReference type="EMBL" id="RBZV01000010">
    <property type="protein sequence ID" value="RKP45201.1"/>
    <property type="molecule type" value="Genomic_DNA"/>
</dbReference>
<reference evidence="1 2" key="1">
    <citation type="submission" date="2018-10" db="EMBL/GenBank/DDBJ databases">
        <title>Paraburkholderia sp. 7MK8-2, isolated from soil.</title>
        <authorList>
            <person name="Gao Z.-H."/>
            <person name="Qiu L.-H."/>
        </authorList>
    </citation>
    <scope>NUCLEOTIDE SEQUENCE [LARGE SCALE GENOMIC DNA]</scope>
    <source>
        <strain evidence="1 2">7MK8-2</strain>
    </source>
</reference>
<gene>
    <name evidence="1" type="ORF">D7S89_20425</name>
</gene>
<keyword evidence="2" id="KW-1185">Reference proteome</keyword>
<evidence type="ECO:0000313" key="2">
    <source>
        <dbReference type="Proteomes" id="UP000280434"/>
    </source>
</evidence>
<accession>A0A494X6D8</accession>
<dbReference type="OrthoDB" id="1264301at2"/>
<sequence>MLTISLDPIERFCAGDVVTTKAGGPRMTVEHVGTSRTDGDWAVCQWFDERGDFRQEKFPSDALVREPRSISPGRVHFRGTTAGDWLA</sequence>
<dbReference type="Proteomes" id="UP000280434">
    <property type="component" value="Unassembled WGS sequence"/>
</dbReference>
<comment type="caution">
    <text evidence="1">The sequence shown here is derived from an EMBL/GenBank/DDBJ whole genome shotgun (WGS) entry which is preliminary data.</text>
</comment>
<name>A0A494X6D8_9BURK</name>
<dbReference type="Pfam" id="PF09926">
    <property type="entry name" value="DUF2158"/>
    <property type="match status" value="1"/>
</dbReference>
<organism evidence="1 2">
    <name type="scientific">Trinickia fusca</name>
    <dbReference type="NCBI Taxonomy" id="2419777"/>
    <lineage>
        <taxon>Bacteria</taxon>
        <taxon>Pseudomonadati</taxon>
        <taxon>Pseudomonadota</taxon>
        <taxon>Betaproteobacteria</taxon>
        <taxon>Burkholderiales</taxon>
        <taxon>Burkholderiaceae</taxon>
        <taxon>Trinickia</taxon>
    </lineage>
</organism>
<proteinExistence type="predicted"/>
<dbReference type="AlphaFoldDB" id="A0A494X6D8"/>
<evidence type="ECO:0000313" key="1">
    <source>
        <dbReference type="EMBL" id="RKP45201.1"/>
    </source>
</evidence>
<dbReference type="InterPro" id="IPR019226">
    <property type="entry name" value="DUF2158"/>
</dbReference>
<protein>
    <submittedName>
        <fullName evidence="1">DUF2158 domain-containing protein</fullName>
    </submittedName>
</protein>